<organism evidence="3 4">
    <name type="scientific">Angomonas deanei</name>
    <dbReference type="NCBI Taxonomy" id="59799"/>
    <lineage>
        <taxon>Eukaryota</taxon>
        <taxon>Discoba</taxon>
        <taxon>Euglenozoa</taxon>
        <taxon>Kinetoplastea</taxon>
        <taxon>Metakinetoplastina</taxon>
        <taxon>Trypanosomatida</taxon>
        <taxon>Trypanosomatidae</taxon>
        <taxon>Strigomonadinae</taxon>
        <taxon>Angomonas</taxon>
    </lineage>
</organism>
<dbReference type="AlphaFoldDB" id="A0A7G2CKA4"/>
<feature type="domain" description="Pyrroline-5-carboxylate reductase catalytic N-terminal" evidence="2">
    <location>
        <begin position="101"/>
        <end position="180"/>
    </location>
</feature>
<dbReference type="GO" id="GO:0055129">
    <property type="term" value="P:L-proline biosynthetic process"/>
    <property type="evidence" value="ECO:0007669"/>
    <property type="project" value="TreeGrafter"/>
</dbReference>
<evidence type="ECO:0000259" key="2">
    <source>
        <dbReference type="Pfam" id="PF03807"/>
    </source>
</evidence>
<dbReference type="EMBL" id="LR877157">
    <property type="protein sequence ID" value="CAD2219381.1"/>
    <property type="molecule type" value="Genomic_DNA"/>
</dbReference>
<dbReference type="GO" id="GO:0004735">
    <property type="term" value="F:pyrroline-5-carboxylate reductase activity"/>
    <property type="evidence" value="ECO:0007669"/>
    <property type="project" value="TreeGrafter"/>
</dbReference>
<comment type="similarity">
    <text evidence="1">Belongs to the pyrroline-5-carboxylate reductase family.</text>
</comment>
<name>A0A7G2CKA4_9TRYP</name>
<dbReference type="InterPro" id="IPR028939">
    <property type="entry name" value="P5C_Rdtase_cat_N"/>
</dbReference>
<evidence type="ECO:0000313" key="4">
    <source>
        <dbReference type="Proteomes" id="UP000515908"/>
    </source>
</evidence>
<protein>
    <submittedName>
        <fullName evidence="3">NADP oxidoreductase coenzyme F420-dependent, putative</fullName>
    </submittedName>
</protein>
<dbReference type="InterPro" id="IPR036291">
    <property type="entry name" value="NAD(P)-bd_dom_sf"/>
</dbReference>
<proteinExistence type="inferred from homology"/>
<dbReference type="PANTHER" id="PTHR11645:SF58">
    <property type="entry name" value="NADP-DEPENDENT OXIDOREDUCTASE DOMAIN-CONTAINING PROTEIN 1"/>
    <property type="match status" value="1"/>
</dbReference>
<evidence type="ECO:0000256" key="1">
    <source>
        <dbReference type="ARBA" id="ARBA00005525"/>
    </source>
</evidence>
<keyword evidence="4" id="KW-1185">Reference proteome</keyword>
<sequence length="444" mass="49608">MNADSHLLFSTVLDSKPCVDKTLNDVVQTAPLAIHFISLQCYYFLSLFVKTRRYLSDVQSVYHKMMRSLAESRALKNSVTAPTLDGLDFSELPKQSLDGYITIVGGGAVGRRVLRLLLAAQLFHPSRLTIITRHVENINFFSTKGVRCVDHKHGRENLRNSDVVVLCCQPSHLGDFARENFSEKMDHEDVYPPVQLRPTSIVLSCVASATEARIASLLHVKVNMVMKTTVPIADELPQLGLAYTGIRLMCREKQLQRMRDTNSFLKEAVQEVKEDEIEKKFLTLLDQGQFDPQSGKETTIPQKLLSRIAVEQALHASRSQFVPPSMNEIVSAEVNVSPRFFAEAWSVIQQHALAALAVGKNEATLSEGSLLVTTLTFLPIRNRHQLFRNFSEKALDVDPDEVAKLPAELQAAFKHLSHLYSTADSFLSDLQQQYTDAVTAVSTA</sequence>
<accession>A0A7G2CKA4</accession>
<dbReference type="Proteomes" id="UP000515908">
    <property type="component" value="Chromosome 13"/>
</dbReference>
<reference evidence="3 4" key="1">
    <citation type="submission" date="2020-08" db="EMBL/GenBank/DDBJ databases">
        <authorList>
            <person name="Newling K."/>
            <person name="Davey J."/>
            <person name="Forrester S."/>
        </authorList>
    </citation>
    <scope>NUCLEOTIDE SEQUENCE [LARGE SCALE GENOMIC DNA]</scope>
    <source>
        <strain evidence="4">Crithidia deanei Carvalho (ATCC PRA-265)</strain>
    </source>
</reference>
<dbReference type="SUPFAM" id="SSF51735">
    <property type="entry name" value="NAD(P)-binding Rossmann-fold domains"/>
    <property type="match status" value="1"/>
</dbReference>
<dbReference type="PANTHER" id="PTHR11645">
    <property type="entry name" value="PYRROLINE-5-CARBOXYLATE REDUCTASE"/>
    <property type="match status" value="1"/>
</dbReference>
<dbReference type="Pfam" id="PF03807">
    <property type="entry name" value="F420_oxidored"/>
    <property type="match status" value="1"/>
</dbReference>
<dbReference type="Gene3D" id="3.40.50.720">
    <property type="entry name" value="NAD(P)-binding Rossmann-like Domain"/>
    <property type="match status" value="1"/>
</dbReference>
<dbReference type="VEuPathDB" id="TriTrypDB:ADEAN_000688600"/>
<evidence type="ECO:0000313" key="3">
    <source>
        <dbReference type="EMBL" id="CAD2219381.1"/>
    </source>
</evidence>
<gene>
    <name evidence="3" type="ORF">ADEAN_000688600</name>
</gene>